<sequence>MAGLKSAYLFTYNTVLCAAWAYVLVLTFKNVQTKGSPQERWDSIDKVWQAVEVPLKVAQTAAVLEVVHSAAGLVRSPVAITATQVASRLFILWGIVDLAPEAHRKPLVVAQLGQTYLELSLLSLLVAWCCSEVIRYSFFAFKELGMQPYVLLWLRYTAFLVLYPLGVSSELASVALALPTIRATRPWSIEMPNKMNFAFDYYYACWMVVLLYLPGFPQLYFYMVAQRRKVLRSGRSGSMGKLKPQ</sequence>
<comment type="caution">
    <text evidence="14">Lacks conserved residue(s) required for the propagation of feature annotation.</text>
</comment>
<comment type="catalytic activity">
    <reaction evidence="13 14">
        <text>a very-long-chain (3R)-3-hydroxyacyl-CoA = a very-long-chain (2E)-enoyl-CoA + H2O</text>
        <dbReference type="Rhea" id="RHEA:45812"/>
        <dbReference type="ChEBI" id="CHEBI:15377"/>
        <dbReference type="ChEBI" id="CHEBI:83728"/>
        <dbReference type="ChEBI" id="CHEBI:85440"/>
        <dbReference type="EC" id="4.2.1.134"/>
    </reaction>
</comment>
<evidence type="ECO:0000256" key="12">
    <source>
        <dbReference type="ARBA" id="ARBA00023239"/>
    </source>
</evidence>
<keyword evidence="7 14" id="KW-0276">Fatty acid metabolism</keyword>
<feature type="transmembrane region" description="Helical" evidence="14">
    <location>
        <begin position="201"/>
        <end position="225"/>
    </location>
</feature>
<keyword evidence="10 14" id="KW-0472">Membrane</keyword>
<accession>A0A9D4Z2L1</accession>
<evidence type="ECO:0000256" key="6">
    <source>
        <dbReference type="ARBA" id="ARBA00022692"/>
    </source>
</evidence>
<keyword evidence="8 14" id="KW-1133">Transmembrane helix</keyword>
<dbReference type="AlphaFoldDB" id="A0A9D4Z2L1"/>
<dbReference type="OrthoDB" id="46988at2759"/>
<reference evidence="15" key="2">
    <citation type="submission" date="2020-11" db="EMBL/GenBank/DDBJ databases">
        <authorList>
            <person name="Cecchin M."/>
            <person name="Marcolungo L."/>
            <person name="Rossato M."/>
            <person name="Girolomoni L."/>
            <person name="Cosentino E."/>
            <person name="Cuine S."/>
            <person name="Li-Beisson Y."/>
            <person name="Delledonne M."/>
            <person name="Ballottari M."/>
        </authorList>
    </citation>
    <scope>NUCLEOTIDE SEQUENCE</scope>
    <source>
        <strain evidence="15">211/11P</strain>
        <tissue evidence="15">Whole cell</tissue>
    </source>
</reference>
<comment type="function">
    <text evidence="14">Catalyzes the third of the four reactions of the long-chain fatty acids elongation cycle. This endoplasmic reticulum-bound enzymatic process, allows the addition of two carbons to the chain of long- and very long-chain fatty acids/VLCFAs per cycle. This enzyme catalyzes the dehydration of the 3-hydroxyacyl-CoA intermediate into trans-2,3-enoyl-CoA, within each cycle of fatty acid elongation. Thereby, it participates to the production of VLCFAs of different chain lengths that are involved in multiple biological processes as precursors of membrane lipids and lipid mediators.</text>
</comment>
<evidence type="ECO:0000256" key="11">
    <source>
        <dbReference type="ARBA" id="ARBA00023160"/>
    </source>
</evidence>
<evidence type="ECO:0000256" key="4">
    <source>
        <dbReference type="ARBA" id="ARBA00013122"/>
    </source>
</evidence>
<dbReference type="Proteomes" id="UP001055712">
    <property type="component" value="Unassembled WGS sequence"/>
</dbReference>
<evidence type="ECO:0000313" key="16">
    <source>
        <dbReference type="Proteomes" id="UP001055712"/>
    </source>
</evidence>
<feature type="transmembrane region" description="Helical" evidence="14">
    <location>
        <begin position="159"/>
        <end position="181"/>
    </location>
</feature>
<comment type="caution">
    <text evidence="15">The sequence shown here is derived from an EMBL/GenBank/DDBJ whole genome shotgun (WGS) entry which is preliminary data.</text>
</comment>
<protein>
    <recommendedName>
        <fullName evidence="4 14">Very-long-chain (3R)-3-hydroxyacyl-CoA dehydratase</fullName>
        <ecNumber evidence="4 14">4.2.1.134</ecNumber>
    </recommendedName>
</protein>
<keyword evidence="5 14" id="KW-0444">Lipid biosynthesis</keyword>
<dbReference type="GO" id="GO:0030148">
    <property type="term" value="P:sphingolipid biosynthetic process"/>
    <property type="evidence" value="ECO:0007669"/>
    <property type="project" value="TreeGrafter"/>
</dbReference>
<organism evidence="15 16">
    <name type="scientific">Chlorella vulgaris</name>
    <name type="common">Green alga</name>
    <dbReference type="NCBI Taxonomy" id="3077"/>
    <lineage>
        <taxon>Eukaryota</taxon>
        <taxon>Viridiplantae</taxon>
        <taxon>Chlorophyta</taxon>
        <taxon>core chlorophytes</taxon>
        <taxon>Trebouxiophyceae</taxon>
        <taxon>Chlorellales</taxon>
        <taxon>Chlorellaceae</taxon>
        <taxon>Chlorella clade</taxon>
        <taxon>Chlorella</taxon>
    </lineage>
</organism>
<feature type="transmembrane region" description="Helical" evidence="14">
    <location>
        <begin position="6"/>
        <end position="28"/>
    </location>
</feature>
<comment type="similarity">
    <text evidence="3 14">Belongs to the very long-chain fatty acids dehydratase HACD family.</text>
</comment>
<keyword evidence="9 14" id="KW-0443">Lipid metabolism</keyword>
<comment type="pathway">
    <text evidence="2 14">Lipid metabolism; fatty acid biosynthesis.</text>
</comment>
<name>A0A9D4Z2L1_CHLVU</name>
<dbReference type="EC" id="4.2.1.134" evidence="4 14"/>
<dbReference type="GO" id="GO:0030497">
    <property type="term" value="P:fatty acid elongation"/>
    <property type="evidence" value="ECO:0007669"/>
    <property type="project" value="TreeGrafter"/>
</dbReference>
<evidence type="ECO:0000256" key="10">
    <source>
        <dbReference type="ARBA" id="ARBA00023136"/>
    </source>
</evidence>
<evidence type="ECO:0000256" key="14">
    <source>
        <dbReference type="RuleBase" id="RU363109"/>
    </source>
</evidence>
<evidence type="ECO:0000256" key="5">
    <source>
        <dbReference type="ARBA" id="ARBA00022516"/>
    </source>
</evidence>
<keyword evidence="14" id="KW-0256">Endoplasmic reticulum</keyword>
<dbReference type="Pfam" id="PF04387">
    <property type="entry name" value="PTPLA"/>
    <property type="match status" value="1"/>
</dbReference>
<proteinExistence type="inferred from homology"/>
<evidence type="ECO:0000256" key="13">
    <source>
        <dbReference type="ARBA" id="ARBA00036671"/>
    </source>
</evidence>
<dbReference type="EMBL" id="SIDB01000001">
    <property type="protein sequence ID" value="KAI3438939.1"/>
    <property type="molecule type" value="Genomic_DNA"/>
</dbReference>
<evidence type="ECO:0000256" key="8">
    <source>
        <dbReference type="ARBA" id="ARBA00022989"/>
    </source>
</evidence>
<evidence type="ECO:0000256" key="1">
    <source>
        <dbReference type="ARBA" id="ARBA00004141"/>
    </source>
</evidence>
<reference evidence="15" key="1">
    <citation type="journal article" date="2019" name="Plant J.">
        <title>Chlorella vulgaris genome assembly and annotation reveals the molecular basis for metabolic acclimation to high light conditions.</title>
        <authorList>
            <person name="Cecchin M."/>
            <person name="Marcolungo L."/>
            <person name="Rossato M."/>
            <person name="Girolomoni L."/>
            <person name="Cosentino E."/>
            <person name="Cuine S."/>
            <person name="Li-Beisson Y."/>
            <person name="Delledonne M."/>
            <person name="Ballottari M."/>
        </authorList>
    </citation>
    <scope>NUCLEOTIDE SEQUENCE</scope>
    <source>
        <strain evidence="15">211/11P</strain>
    </source>
</reference>
<evidence type="ECO:0000256" key="9">
    <source>
        <dbReference type="ARBA" id="ARBA00023098"/>
    </source>
</evidence>
<evidence type="ECO:0000313" key="15">
    <source>
        <dbReference type="EMBL" id="KAI3438939.1"/>
    </source>
</evidence>
<keyword evidence="11 14" id="KW-0275">Fatty acid biosynthesis</keyword>
<dbReference type="GO" id="GO:0005789">
    <property type="term" value="C:endoplasmic reticulum membrane"/>
    <property type="evidence" value="ECO:0007669"/>
    <property type="project" value="UniProtKB-SubCell"/>
</dbReference>
<evidence type="ECO:0000256" key="7">
    <source>
        <dbReference type="ARBA" id="ARBA00022832"/>
    </source>
</evidence>
<dbReference type="PANTHER" id="PTHR11035">
    <property type="entry name" value="VERY-LONG-CHAIN (3R)-3-HYDROXYACYL-COA DEHYDRATASE"/>
    <property type="match status" value="1"/>
</dbReference>
<gene>
    <name evidence="15" type="ORF">D9Q98_001353</name>
</gene>
<evidence type="ECO:0000256" key="2">
    <source>
        <dbReference type="ARBA" id="ARBA00005194"/>
    </source>
</evidence>
<keyword evidence="16" id="KW-1185">Reference proteome</keyword>
<dbReference type="GO" id="GO:0042761">
    <property type="term" value="P:very long-chain fatty acid biosynthetic process"/>
    <property type="evidence" value="ECO:0007669"/>
    <property type="project" value="TreeGrafter"/>
</dbReference>
<dbReference type="InterPro" id="IPR007482">
    <property type="entry name" value="Tyr_Pase-like_PTPLA"/>
</dbReference>
<comment type="subcellular location">
    <subcellularLocation>
        <location evidence="14">Endoplasmic reticulum membrane</location>
        <topology evidence="14">Multi-pass membrane protein</topology>
    </subcellularLocation>
    <subcellularLocation>
        <location evidence="1">Membrane</location>
        <topology evidence="1">Multi-pass membrane protein</topology>
    </subcellularLocation>
</comment>
<keyword evidence="6 14" id="KW-0812">Transmembrane</keyword>
<keyword evidence="12 14" id="KW-0456">Lyase</keyword>
<dbReference type="PANTHER" id="PTHR11035:SF3">
    <property type="entry name" value="VERY-LONG-CHAIN (3R)-3-HYDROXYACYL-COA DEHYDRATASE"/>
    <property type="match status" value="1"/>
</dbReference>
<dbReference type="GO" id="GO:0102158">
    <property type="term" value="F:very-long-chain (3R)-3-hydroxyacyl-CoA dehydratase activity"/>
    <property type="evidence" value="ECO:0007669"/>
    <property type="project" value="UniProtKB-EC"/>
</dbReference>
<evidence type="ECO:0000256" key="3">
    <source>
        <dbReference type="ARBA" id="ARBA00007811"/>
    </source>
</evidence>